<evidence type="ECO:0000313" key="2">
    <source>
        <dbReference type="EMBL" id="AUX28280.1"/>
    </source>
</evidence>
<dbReference type="EMBL" id="CP012672">
    <property type="protein sequence ID" value="AUX28280.1"/>
    <property type="molecule type" value="Genomic_DNA"/>
</dbReference>
<dbReference type="AlphaFoldDB" id="A0A4P2QEM1"/>
<protein>
    <submittedName>
        <fullName evidence="2">Uncharacterized protein</fullName>
    </submittedName>
</protein>
<evidence type="ECO:0000256" key="1">
    <source>
        <dbReference type="SAM" id="MobiDB-lite"/>
    </source>
</evidence>
<dbReference type="RefSeq" id="WP_129572660.1">
    <property type="nucleotide sequence ID" value="NZ_CP012672.1"/>
</dbReference>
<organism evidence="2 3">
    <name type="scientific">Sorangium cellulosum</name>
    <name type="common">Polyangium cellulosum</name>
    <dbReference type="NCBI Taxonomy" id="56"/>
    <lineage>
        <taxon>Bacteria</taxon>
        <taxon>Pseudomonadati</taxon>
        <taxon>Myxococcota</taxon>
        <taxon>Polyangia</taxon>
        <taxon>Polyangiales</taxon>
        <taxon>Polyangiaceae</taxon>
        <taxon>Sorangium</taxon>
    </lineage>
</organism>
<dbReference type="Proteomes" id="UP000295497">
    <property type="component" value="Chromosome"/>
</dbReference>
<proteinExistence type="predicted"/>
<feature type="compositionally biased region" description="Basic and acidic residues" evidence="1">
    <location>
        <begin position="1"/>
        <end position="10"/>
    </location>
</feature>
<reference evidence="2 3" key="1">
    <citation type="submission" date="2015-09" db="EMBL/GenBank/DDBJ databases">
        <title>Sorangium comparison.</title>
        <authorList>
            <person name="Zaburannyi N."/>
            <person name="Bunk B."/>
            <person name="Overmann J."/>
            <person name="Mueller R."/>
        </authorList>
    </citation>
    <scope>NUCLEOTIDE SEQUENCE [LARGE SCALE GENOMIC DNA]</scope>
    <source>
        <strain evidence="2 3">So ce836</strain>
    </source>
</reference>
<name>A0A4P2QEM1_SORCE</name>
<feature type="region of interest" description="Disordered" evidence="1">
    <location>
        <begin position="1"/>
        <end position="43"/>
    </location>
</feature>
<accession>A0A4P2QEM1</accession>
<evidence type="ECO:0000313" key="3">
    <source>
        <dbReference type="Proteomes" id="UP000295497"/>
    </source>
</evidence>
<sequence>MQQRHTDPRRRPVPAPVHLFDGGAGRAPEAAPRPGAPAPPALERALGAFRSDGVKARAASFAADLEPPRLRRALNDPDLFPDEGGAPDDPQAIAGLLLDRARDGGRLARAFEHGAYRRFDASPGEAWARAVAEHLTGIPIVDPARVYAEGRPAIARALFIEGRVPLAALSEDAVTAALCVGGWDGGRHGDVGRGLVGLERCRELGEAIAPADAPELLRPFREWGGALWDRIGPGACLFWAGSAAGAGRVALVLRKHEDGDRRALQLWGTPGLEEVRQDDPAEPEALVEGALWTRFPDPLETETESLRFCGVGLLPDVGAVRSDLRPRGRARLILRRRSDGELLYRSAWLSMEAEGLSIARLLGALRGSPAAAEIEAVWRVHSLCLTPTPDVPDSQFLLECASTRRGRVELRVGPDRGAGALADEPGAYLHGGGKAAF</sequence>
<gene>
    <name evidence="2" type="ORF">SOCE836_003500</name>
</gene>